<evidence type="ECO:0000256" key="4">
    <source>
        <dbReference type="ARBA" id="ARBA00022722"/>
    </source>
</evidence>
<dbReference type="FunFam" id="3.30.420.10:FF:000115">
    <property type="entry name" value="Ribonuclease H"/>
    <property type="match status" value="1"/>
</dbReference>
<dbReference type="Gene3D" id="3.40.970.10">
    <property type="entry name" value="Ribonuclease H1, N-terminal domain"/>
    <property type="match status" value="1"/>
</dbReference>
<dbReference type="InterPro" id="IPR002156">
    <property type="entry name" value="RNaseH_domain"/>
</dbReference>
<dbReference type="Gene3D" id="3.30.420.10">
    <property type="entry name" value="Ribonuclease H-like superfamily/Ribonuclease H"/>
    <property type="match status" value="1"/>
</dbReference>
<dbReference type="CDD" id="cd09280">
    <property type="entry name" value="RNase_HI_eukaryote_like"/>
    <property type="match status" value="1"/>
</dbReference>
<dbReference type="KEGG" id="btab:109035938"/>
<keyword evidence="4" id="KW-0540">Nuclease</keyword>
<dbReference type="AlphaFoldDB" id="A0A9P0A7X9"/>
<dbReference type="GO" id="GO:0043137">
    <property type="term" value="P:DNA replication, removal of RNA primer"/>
    <property type="evidence" value="ECO:0007669"/>
    <property type="project" value="TreeGrafter"/>
</dbReference>
<dbReference type="Proteomes" id="UP001152759">
    <property type="component" value="Chromosome 2"/>
</dbReference>
<organism evidence="10 11">
    <name type="scientific">Bemisia tabaci</name>
    <name type="common">Sweetpotato whitefly</name>
    <name type="synonym">Aleurodes tabaci</name>
    <dbReference type="NCBI Taxonomy" id="7038"/>
    <lineage>
        <taxon>Eukaryota</taxon>
        <taxon>Metazoa</taxon>
        <taxon>Ecdysozoa</taxon>
        <taxon>Arthropoda</taxon>
        <taxon>Hexapoda</taxon>
        <taxon>Insecta</taxon>
        <taxon>Pterygota</taxon>
        <taxon>Neoptera</taxon>
        <taxon>Paraneoptera</taxon>
        <taxon>Hemiptera</taxon>
        <taxon>Sternorrhyncha</taxon>
        <taxon>Aleyrodoidea</taxon>
        <taxon>Aleyrodidae</taxon>
        <taxon>Aleyrodinae</taxon>
        <taxon>Bemisia</taxon>
    </lineage>
</organism>
<dbReference type="EMBL" id="OU963863">
    <property type="protein sequence ID" value="CAH0385251.1"/>
    <property type="molecule type" value="Genomic_DNA"/>
</dbReference>
<dbReference type="SUPFAM" id="SSF53098">
    <property type="entry name" value="Ribonuclease H-like"/>
    <property type="match status" value="1"/>
</dbReference>
<dbReference type="InterPro" id="IPR012337">
    <property type="entry name" value="RNaseH-like_sf"/>
</dbReference>
<dbReference type="GO" id="GO:0003676">
    <property type="term" value="F:nucleic acid binding"/>
    <property type="evidence" value="ECO:0007669"/>
    <property type="project" value="InterPro"/>
</dbReference>
<evidence type="ECO:0000256" key="5">
    <source>
        <dbReference type="ARBA" id="ARBA00022723"/>
    </source>
</evidence>
<dbReference type="GO" id="GO:0004523">
    <property type="term" value="F:RNA-DNA hybrid ribonuclease activity"/>
    <property type="evidence" value="ECO:0007669"/>
    <property type="project" value="UniProtKB-EC"/>
</dbReference>
<feature type="domain" description="RNase H type-1" evidence="9">
    <location>
        <begin position="283"/>
        <end position="430"/>
    </location>
</feature>
<dbReference type="InterPro" id="IPR050092">
    <property type="entry name" value="RNase_H"/>
</dbReference>
<dbReference type="Pfam" id="PF01693">
    <property type="entry name" value="Cauli_VI"/>
    <property type="match status" value="1"/>
</dbReference>
<evidence type="ECO:0000256" key="1">
    <source>
        <dbReference type="ARBA" id="ARBA00000077"/>
    </source>
</evidence>
<evidence type="ECO:0000313" key="10">
    <source>
        <dbReference type="EMBL" id="CAH0385251.1"/>
    </source>
</evidence>
<dbReference type="GO" id="GO:0046872">
    <property type="term" value="F:metal ion binding"/>
    <property type="evidence" value="ECO:0007669"/>
    <property type="project" value="UniProtKB-KW"/>
</dbReference>
<dbReference type="PANTHER" id="PTHR10642">
    <property type="entry name" value="RIBONUCLEASE H1"/>
    <property type="match status" value="1"/>
</dbReference>
<accession>A0A9P0A7X9</accession>
<sequence length="450" mass="49619">MLRSLLAFRPAVSTAVMSFYYGVIGPKAGIFNTWDKAKACTNGVSGARCKKFKTLKEAQDYLADHNHEFYSTGQLSDNKILPENGVASQSRIASKILLKSDCDFSKPVAVKKKFETKSTSKFRSYDELSERLEKLNQTRRGNPNPPPSAKSSPLTEVKDCNSKRSRSPSVLASNETTENIKRRRLIDTVSISDSDEEIPETKKVVPAKPSRVIEVISSSGSDSEPSSDIWEDDDIFEEVPEFLLTPAASLCAANSNHHNHPSSSSIPLMKGPSGKPVSFKFNSYGVVVVYTDGACSNNGRICAQAGLGVWFNHNHPLNLSEPVVGPATNNNAEIQAATRAMQQALKAGVMDLDINTDSQFLIQCITRWIHKWKTNNWQLSTGGPVKNKEKLVELDQAIKSMTSVSWTYVRGHDGNEGNEAADALARQGALLYKPDPSRKNRQNKKKKTRK</sequence>
<proteinExistence type="inferred from homology"/>
<evidence type="ECO:0000313" key="11">
    <source>
        <dbReference type="Proteomes" id="UP001152759"/>
    </source>
</evidence>
<dbReference type="InterPro" id="IPR009027">
    <property type="entry name" value="Ribosomal_bL9/RNase_H1_N"/>
</dbReference>
<evidence type="ECO:0000256" key="7">
    <source>
        <dbReference type="ARBA" id="ARBA00022801"/>
    </source>
</evidence>
<name>A0A9P0A7X9_BEMTA</name>
<keyword evidence="5" id="KW-0479">Metal-binding</keyword>
<feature type="compositionally biased region" description="Basic residues" evidence="8">
    <location>
        <begin position="439"/>
        <end position="450"/>
    </location>
</feature>
<feature type="region of interest" description="Disordered" evidence="8">
    <location>
        <begin position="429"/>
        <end position="450"/>
    </location>
</feature>
<dbReference type="InterPro" id="IPR011320">
    <property type="entry name" value="RNase_H1_N"/>
</dbReference>
<evidence type="ECO:0000259" key="9">
    <source>
        <dbReference type="PROSITE" id="PS50879"/>
    </source>
</evidence>
<dbReference type="InterPro" id="IPR037056">
    <property type="entry name" value="RNase_H1_N_sf"/>
</dbReference>
<dbReference type="InterPro" id="IPR036397">
    <property type="entry name" value="RNaseH_sf"/>
</dbReference>
<protein>
    <recommendedName>
        <fullName evidence="3">ribonuclease H</fullName>
        <ecNumber evidence="3">3.1.26.4</ecNumber>
    </recommendedName>
</protein>
<feature type="region of interest" description="Disordered" evidence="8">
    <location>
        <begin position="136"/>
        <end position="176"/>
    </location>
</feature>
<keyword evidence="7" id="KW-0378">Hydrolase</keyword>
<dbReference type="EC" id="3.1.26.4" evidence="3"/>
<dbReference type="Pfam" id="PF00075">
    <property type="entry name" value="RNase_H"/>
    <property type="match status" value="1"/>
</dbReference>
<keyword evidence="11" id="KW-1185">Reference proteome</keyword>
<gene>
    <name evidence="10" type="ORF">BEMITA_LOCUS4499</name>
</gene>
<evidence type="ECO:0000256" key="2">
    <source>
        <dbReference type="ARBA" id="ARBA00005300"/>
    </source>
</evidence>
<comment type="catalytic activity">
    <reaction evidence="1">
        <text>Endonucleolytic cleavage to 5'-phosphomonoester.</text>
        <dbReference type="EC" id="3.1.26.4"/>
    </reaction>
</comment>
<evidence type="ECO:0000256" key="8">
    <source>
        <dbReference type="SAM" id="MobiDB-lite"/>
    </source>
</evidence>
<dbReference type="PROSITE" id="PS50879">
    <property type="entry name" value="RNASE_H_1"/>
    <property type="match status" value="1"/>
</dbReference>
<dbReference type="SUPFAM" id="SSF55658">
    <property type="entry name" value="L9 N-domain-like"/>
    <property type="match status" value="1"/>
</dbReference>
<evidence type="ECO:0000256" key="6">
    <source>
        <dbReference type="ARBA" id="ARBA00022759"/>
    </source>
</evidence>
<feature type="compositionally biased region" description="Polar residues" evidence="8">
    <location>
        <begin position="167"/>
        <end position="176"/>
    </location>
</feature>
<reference evidence="10" key="1">
    <citation type="submission" date="2021-12" db="EMBL/GenBank/DDBJ databases">
        <authorList>
            <person name="King R."/>
        </authorList>
    </citation>
    <scope>NUCLEOTIDE SEQUENCE</scope>
</reference>
<evidence type="ECO:0000256" key="3">
    <source>
        <dbReference type="ARBA" id="ARBA00012180"/>
    </source>
</evidence>
<comment type="similarity">
    <text evidence="2">Belongs to the RNase H family.</text>
</comment>
<dbReference type="PANTHER" id="PTHR10642:SF26">
    <property type="entry name" value="RIBONUCLEASE H1"/>
    <property type="match status" value="1"/>
</dbReference>
<keyword evidence="6" id="KW-0255">Endonuclease</keyword>